<protein>
    <submittedName>
        <fullName evidence="2">(northern house mosquito) hypothetical protein</fullName>
    </submittedName>
</protein>
<proteinExistence type="predicted"/>
<evidence type="ECO:0000313" key="2">
    <source>
        <dbReference type="EMBL" id="CAG6457046.1"/>
    </source>
</evidence>
<organism evidence="2">
    <name type="scientific">Culex pipiens</name>
    <name type="common">House mosquito</name>
    <dbReference type="NCBI Taxonomy" id="7175"/>
    <lineage>
        <taxon>Eukaryota</taxon>
        <taxon>Metazoa</taxon>
        <taxon>Ecdysozoa</taxon>
        <taxon>Arthropoda</taxon>
        <taxon>Hexapoda</taxon>
        <taxon>Insecta</taxon>
        <taxon>Pterygota</taxon>
        <taxon>Neoptera</taxon>
        <taxon>Endopterygota</taxon>
        <taxon>Diptera</taxon>
        <taxon>Nematocera</taxon>
        <taxon>Culicoidea</taxon>
        <taxon>Culicidae</taxon>
        <taxon>Culicinae</taxon>
        <taxon>Culicini</taxon>
        <taxon>Culex</taxon>
        <taxon>Culex</taxon>
    </lineage>
</organism>
<dbReference type="AlphaFoldDB" id="A0A8D8F3I1"/>
<sequence length="130" mass="13410">MRLIPASGIAWQPGSASSGMPEATVASASDASAPPSGVRSTWRPPRTATPLDNPGVSRRTGSVPLRQRLRHVLRQTAPARFRSPAAGICPRGRAAGPSTSPRARDSPGGRFPSGSPRTGPDGKASPFHAL</sequence>
<reference evidence="2" key="1">
    <citation type="submission" date="2021-05" db="EMBL/GenBank/DDBJ databases">
        <authorList>
            <person name="Alioto T."/>
            <person name="Alioto T."/>
            <person name="Gomez Garrido J."/>
        </authorList>
    </citation>
    <scope>NUCLEOTIDE SEQUENCE</scope>
</reference>
<feature type="region of interest" description="Disordered" evidence="1">
    <location>
        <begin position="1"/>
        <end position="130"/>
    </location>
</feature>
<dbReference type="EMBL" id="HBUE01032153">
    <property type="protein sequence ID" value="CAG6457046.1"/>
    <property type="molecule type" value="Transcribed_RNA"/>
</dbReference>
<accession>A0A8D8F3I1</accession>
<evidence type="ECO:0000256" key="1">
    <source>
        <dbReference type="SAM" id="MobiDB-lite"/>
    </source>
</evidence>
<name>A0A8D8F3I1_CULPI</name>
<feature type="compositionally biased region" description="Low complexity" evidence="1">
    <location>
        <begin position="26"/>
        <end position="36"/>
    </location>
</feature>